<evidence type="ECO:0000256" key="4">
    <source>
        <dbReference type="ARBA" id="ARBA00023136"/>
    </source>
</evidence>
<gene>
    <name evidence="6" type="ORF">LSINAPIS_LOCUS8072</name>
</gene>
<dbReference type="Proteomes" id="UP000324832">
    <property type="component" value="Unassembled WGS sequence"/>
</dbReference>
<keyword evidence="4" id="KW-0472">Membrane</keyword>
<keyword evidence="7" id="KW-1185">Reference proteome</keyword>
<dbReference type="GO" id="GO:0010314">
    <property type="term" value="F:phosphatidylinositol-5-phosphate binding"/>
    <property type="evidence" value="ECO:0007669"/>
    <property type="project" value="TreeGrafter"/>
</dbReference>
<comment type="subcellular location">
    <subcellularLocation>
        <location evidence="2">Cell membrane</location>
    </subcellularLocation>
    <subcellularLocation>
        <location evidence="1">Endomembrane system</location>
        <topology evidence="1">Peripheral membrane protein</topology>
    </subcellularLocation>
</comment>
<feature type="region of interest" description="Disordered" evidence="5">
    <location>
        <begin position="400"/>
        <end position="466"/>
    </location>
</feature>
<name>A0A5E4QFZ5_9NEOP</name>
<evidence type="ECO:0000313" key="7">
    <source>
        <dbReference type="Proteomes" id="UP000324832"/>
    </source>
</evidence>
<dbReference type="InterPro" id="IPR039888">
    <property type="entry name" value="Melted-like"/>
</dbReference>
<evidence type="ECO:0000256" key="3">
    <source>
        <dbReference type="ARBA" id="ARBA00022475"/>
    </source>
</evidence>
<organism evidence="6 7">
    <name type="scientific">Leptidea sinapis</name>
    <dbReference type="NCBI Taxonomy" id="189913"/>
    <lineage>
        <taxon>Eukaryota</taxon>
        <taxon>Metazoa</taxon>
        <taxon>Ecdysozoa</taxon>
        <taxon>Arthropoda</taxon>
        <taxon>Hexapoda</taxon>
        <taxon>Insecta</taxon>
        <taxon>Pterygota</taxon>
        <taxon>Neoptera</taxon>
        <taxon>Endopterygota</taxon>
        <taxon>Lepidoptera</taxon>
        <taxon>Glossata</taxon>
        <taxon>Ditrysia</taxon>
        <taxon>Papilionoidea</taxon>
        <taxon>Pieridae</taxon>
        <taxon>Dismorphiinae</taxon>
        <taxon>Leptidea</taxon>
    </lineage>
</organism>
<dbReference type="PANTHER" id="PTHR21630:SF10">
    <property type="entry name" value="VENTRICULAR ZONE-EXPRESSED PH DOMAIN-CONTAINING PROTEIN HOMOLOG 1"/>
    <property type="match status" value="1"/>
</dbReference>
<evidence type="ECO:0000256" key="5">
    <source>
        <dbReference type="SAM" id="MobiDB-lite"/>
    </source>
</evidence>
<dbReference type="PANTHER" id="PTHR21630">
    <property type="entry name" value="VEPH-A/MELTED"/>
    <property type="match status" value="1"/>
</dbReference>
<evidence type="ECO:0000256" key="2">
    <source>
        <dbReference type="ARBA" id="ARBA00004236"/>
    </source>
</evidence>
<keyword evidence="3" id="KW-1003">Cell membrane</keyword>
<dbReference type="AlphaFoldDB" id="A0A5E4QFZ5"/>
<dbReference type="GO" id="GO:0012505">
    <property type="term" value="C:endomembrane system"/>
    <property type="evidence" value="ECO:0007669"/>
    <property type="project" value="UniProtKB-SubCell"/>
</dbReference>
<proteinExistence type="predicted"/>
<evidence type="ECO:0000256" key="1">
    <source>
        <dbReference type="ARBA" id="ARBA00004184"/>
    </source>
</evidence>
<reference evidence="6 7" key="1">
    <citation type="submission" date="2017-07" db="EMBL/GenBank/DDBJ databases">
        <authorList>
            <person name="Talla V."/>
            <person name="Backstrom N."/>
        </authorList>
    </citation>
    <scope>NUCLEOTIDE SEQUENCE [LARGE SCALE GENOMIC DNA]</scope>
</reference>
<dbReference type="SUPFAM" id="SSF48371">
    <property type="entry name" value="ARM repeat"/>
    <property type="match status" value="1"/>
</dbReference>
<sequence length="636" mass="68163">MHELLKHVLTERDLTRAGDIFAITDTDIVNDLNEVLKQITEISSRPDYIRNDRDQALIEICVTRVTSCIKETGTLEKYCSALVSLLESCLHHNLMPVGHLRDDDPPHAKIASDVIACIVLVSFPLQSDKEASSNTAVMELFLPVAVQFLHKGNREISRHMARYLSLAAVHHAPLLKPHVQTIMDSIMSGNYPLCRILTNLYEVCPEPLEGHVTALVSLLPHAEPVEKSSLFALLEQMAGRRPAALSTAVPQLLSYLCASDAPQNDPSCMCIHILQVISIVSRSRPSLVVEQLGVIKRASRAPHASRKSHTIIASILAPIGYTSRERAQEALNFIVEKLHGAEWSEQAGLIREATALCSAYPALFTDRLLAALRVNNNNRPKTVHGDVNRTSGGVTIVKLGGQNTGAGAQVTGTAGSGGAPANGTPTGPASGGTGAPVSGYTRRAKLGDSRSTGRLHPGPNSHRSMTRLNVAVSNSKSAAVKTGSGASAVTNTTTATSPLQSQSISVNPLTCTGKSADTLTPVTSSVSIQHSNTALGQVSVTTGPILTQIGTNSVSITGPVTVTSRRANNTSVTMINSNDTSNHRISVFEPYPMRDTVQHFCEKHLDKIKAYMDIVSLRIPPPAKCTIEGEFTRFLL</sequence>
<dbReference type="GO" id="GO:0009966">
    <property type="term" value="P:regulation of signal transduction"/>
    <property type="evidence" value="ECO:0007669"/>
    <property type="project" value="TreeGrafter"/>
</dbReference>
<accession>A0A5E4QFZ5</accession>
<protein>
    <recommendedName>
        <fullName evidence="8">Protein melted</fullName>
    </recommendedName>
</protein>
<dbReference type="EMBL" id="FZQP02002813">
    <property type="protein sequence ID" value="VVC96614.1"/>
    <property type="molecule type" value="Genomic_DNA"/>
</dbReference>
<dbReference type="InterPro" id="IPR016024">
    <property type="entry name" value="ARM-type_fold"/>
</dbReference>
<evidence type="ECO:0000313" key="6">
    <source>
        <dbReference type="EMBL" id="VVC96614.1"/>
    </source>
</evidence>
<dbReference type="GO" id="GO:0005886">
    <property type="term" value="C:plasma membrane"/>
    <property type="evidence" value="ECO:0007669"/>
    <property type="project" value="UniProtKB-SubCell"/>
</dbReference>
<evidence type="ECO:0008006" key="8">
    <source>
        <dbReference type="Google" id="ProtNLM"/>
    </source>
</evidence>